<feature type="binding site" evidence="12">
    <location>
        <position position="251"/>
    </location>
    <ligand>
        <name>substrate</name>
    </ligand>
</feature>
<dbReference type="Pfam" id="PF09298">
    <property type="entry name" value="FAA_hydrolase_N"/>
    <property type="match status" value="1"/>
</dbReference>
<dbReference type="Gene3D" id="2.30.30.230">
    <property type="entry name" value="Fumarylacetoacetase, N-terminal domain"/>
    <property type="match status" value="1"/>
</dbReference>
<keyword evidence="5 13" id="KW-0479">Metal-binding</keyword>
<dbReference type="InterPro" id="IPR036462">
    <property type="entry name" value="Fumarylacetoacetase_N_sf"/>
</dbReference>
<dbReference type="EC" id="3.7.1.2" evidence="4"/>
<dbReference type="PANTHER" id="PTHR43069:SF2">
    <property type="entry name" value="FUMARYLACETOACETASE"/>
    <property type="match status" value="1"/>
</dbReference>
<dbReference type="PANTHER" id="PTHR43069">
    <property type="entry name" value="FUMARYLACETOACETASE"/>
    <property type="match status" value="1"/>
</dbReference>
<dbReference type="InterPro" id="IPR005959">
    <property type="entry name" value="Fumarylacetoacetase"/>
</dbReference>
<evidence type="ECO:0000256" key="2">
    <source>
        <dbReference type="ARBA" id="ARBA00001946"/>
    </source>
</evidence>
<dbReference type="GO" id="GO:1902000">
    <property type="term" value="P:homogentisate catabolic process"/>
    <property type="evidence" value="ECO:0007669"/>
    <property type="project" value="TreeGrafter"/>
</dbReference>
<evidence type="ECO:0000259" key="15">
    <source>
        <dbReference type="Pfam" id="PF09298"/>
    </source>
</evidence>
<evidence type="ECO:0000256" key="4">
    <source>
        <dbReference type="ARBA" id="ARBA00012094"/>
    </source>
</evidence>
<feature type="active site" description="Proton acceptor" evidence="11">
    <location>
        <position position="145"/>
    </location>
</feature>
<feature type="binding site" evidence="13">
    <location>
        <position position="264"/>
    </location>
    <ligand>
        <name>Mg(2+)</name>
        <dbReference type="ChEBI" id="CHEBI:18420"/>
    </ligand>
</feature>
<evidence type="ECO:0000256" key="9">
    <source>
        <dbReference type="ARBA" id="ARBA00022878"/>
    </source>
</evidence>
<evidence type="ECO:0000256" key="6">
    <source>
        <dbReference type="ARBA" id="ARBA00022801"/>
    </source>
</evidence>
<dbReference type="NCBIfam" id="TIGR01266">
    <property type="entry name" value="fum_ac_acetase"/>
    <property type="match status" value="1"/>
</dbReference>
<dbReference type="Pfam" id="PF01557">
    <property type="entry name" value="FAA_hydrolase"/>
    <property type="match status" value="1"/>
</dbReference>
<feature type="binding site" evidence="13">
    <location>
        <position position="244"/>
    </location>
    <ligand>
        <name>Mg(2+)</name>
        <dbReference type="ChEBI" id="CHEBI:18420"/>
    </ligand>
</feature>
<dbReference type="GO" id="GO:0046872">
    <property type="term" value="F:metal ion binding"/>
    <property type="evidence" value="ECO:0007669"/>
    <property type="project" value="UniProtKB-KW"/>
</dbReference>
<name>A0A840S292_9BURK</name>
<evidence type="ECO:0000256" key="8">
    <source>
        <dbReference type="ARBA" id="ARBA00022842"/>
    </source>
</evidence>
<evidence type="ECO:0000256" key="10">
    <source>
        <dbReference type="ARBA" id="ARBA00023232"/>
    </source>
</evidence>
<gene>
    <name evidence="16" type="ORF">HNQ51_000935</name>
</gene>
<feature type="binding site" evidence="13">
    <location>
        <position position="212"/>
    </location>
    <ligand>
        <name>Ca(2+)</name>
        <dbReference type="ChEBI" id="CHEBI:29108"/>
    </ligand>
</feature>
<dbReference type="InterPro" id="IPR015377">
    <property type="entry name" value="Fumarylacetoacetase_N"/>
</dbReference>
<feature type="domain" description="Fumarylacetoacetase-like C-terminal" evidence="14">
    <location>
        <begin position="140"/>
        <end position="430"/>
    </location>
</feature>
<evidence type="ECO:0000256" key="3">
    <source>
        <dbReference type="ARBA" id="ARBA00004782"/>
    </source>
</evidence>
<comment type="pathway">
    <text evidence="3">Amino-acid degradation; L-phenylalanine degradation; acetoacetate and fumarate from L-phenylalanine: step 6/6.</text>
</comment>
<organism evidence="16 17">
    <name type="scientific">Inhella inkyongensis</name>
    <dbReference type="NCBI Taxonomy" id="392593"/>
    <lineage>
        <taxon>Bacteria</taxon>
        <taxon>Pseudomonadati</taxon>
        <taxon>Pseudomonadota</taxon>
        <taxon>Betaproteobacteria</taxon>
        <taxon>Burkholderiales</taxon>
        <taxon>Sphaerotilaceae</taxon>
        <taxon>Inhella</taxon>
    </lineage>
</organism>
<keyword evidence="8 13" id="KW-0460">Magnesium</keyword>
<reference evidence="16 17" key="1">
    <citation type="submission" date="2020-08" db="EMBL/GenBank/DDBJ databases">
        <title>Genomic Encyclopedia of Type Strains, Phase IV (KMG-IV): sequencing the most valuable type-strain genomes for metagenomic binning, comparative biology and taxonomic classification.</title>
        <authorList>
            <person name="Goeker M."/>
        </authorList>
    </citation>
    <scope>NUCLEOTIDE SEQUENCE [LARGE SCALE GENOMIC DNA]</scope>
    <source>
        <strain evidence="16 17">DSM 23958</strain>
    </source>
</reference>
<dbReference type="Gene3D" id="3.90.850.10">
    <property type="entry name" value="Fumarylacetoacetase-like, C-terminal domain"/>
    <property type="match status" value="1"/>
</dbReference>
<feature type="binding site" evidence="12">
    <location>
        <position position="154"/>
    </location>
    <ligand>
        <name>substrate</name>
    </ligand>
</feature>
<accession>A0A840S292</accession>
<evidence type="ECO:0000256" key="11">
    <source>
        <dbReference type="PIRSR" id="PIRSR605959-1"/>
    </source>
</evidence>
<dbReference type="OrthoDB" id="3766879at2"/>
<keyword evidence="9" id="KW-0828">Tyrosine catabolism</keyword>
<evidence type="ECO:0000313" key="17">
    <source>
        <dbReference type="Proteomes" id="UP000554837"/>
    </source>
</evidence>
<keyword evidence="7 13" id="KW-0106">Calcium</keyword>
<feature type="binding site" evidence="12">
    <location>
        <position position="140"/>
    </location>
    <ligand>
        <name>substrate</name>
    </ligand>
</feature>
<proteinExistence type="predicted"/>
<dbReference type="InterPro" id="IPR011234">
    <property type="entry name" value="Fumarylacetoacetase-like_C"/>
</dbReference>
<dbReference type="GO" id="GO:0004334">
    <property type="term" value="F:fumarylacetoacetase activity"/>
    <property type="evidence" value="ECO:0007669"/>
    <property type="project" value="UniProtKB-EC"/>
</dbReference>
<dbReference type="GO" id="GO:0006572">
    <property type="term" value="P:L-tyrosine catabolic process"/>
    <property type="evidence" value="ECO:0007669"/>
    <property type="project" value="UniProtKB-KW"/>
</dbReference>
<sequence>MNALDFTHDPAAQSWVTSANADGSDFPLQNLPYARARSAGSHQDWRIVVGIGDQALDLALAAQRGRWSSAIQVLLEPLARGDLNAFMAQPKAARLALRHALFEALRAGSPQQASLEAALRPLRLLEFSLPARIGDYTDFYAGIHHAVTVGKLFRPDNPLLPNYKWVPIGYHGRASSVVVSGTPLRRPWGQRKGPNDEQPQFAPSQRVDHELELGLWVAQGNALGEPIDIHQAEDHLFGVSLFNDWSARDIQPWEYQPLGPFLAKNFGSTVSPWIVTMEALAPFRCPLERSADDPQPLPYLSSAANEVGGGLDVHLEVHLSTAARRAAQLPAERLAHSNAKHMYWTAAQLLTHHASNGCNLQPGDLLGTGTISGPLPEQAGSLLELTQGGRQAIALEGGESRTFLQDGDELQLKAWAERAGARRIGFGPCAGQILPALTRS</sequence>
<dbReference type="InterPro" id="IPR036663">
    <property type="entry name" value="Fumarylacetoacetase_C_sf"/>
</dbReference>
<feature type="binding site" evidence="13">
    <location>
        <position position="138"/>
    </location>
    <ligand>
        <name>Ca(2+)</name>
        <dbReference type="ChEBI" id="CHEBI:29108"/>
    </ligand>
</feature>
<evidence type="ECO:0000256" key="5">
    <source>
        <dbReference type="ARBA" id="ARBA00022723"/>
    </source>
</evidence>
<dbReference type="GO" id="GO:0006559">
    <property type="term" value="P:L-phenylalanine catabolic process"/>
    <property type="evidence" value="ECO:0007669"/>
    <property type="project" value="UniProtKB-UniPathway"/>
</dbReference>
<dbReference type="SUPFAM" id="SSF63433">
    <property type="entry name" value="Fumarylacetoacetate hydrolase, FAH, N-terminal domain"/>
    <property type="match status" value="1"/>
</dbReference>
<comment type="cofactor">
    <cofactor evidence="1 13">
        <name>Ca(2+)</name>
        <dbReference type="ChEBI" id="CHEBI:29108"/>
    </cofactor>
</comment>
<feature type="binding site" evidence="12">
    <location>
        <position position="370"/>
    </location>
    <ligand>
        <name>substrate</name>
    </ligand>
</feature>
<evidence type="ECO:0000259" key="14">
    <source>
        <dbReference type="Pfam" id="PF01557"/>
    </source>
</evidence>
<comment type="caution">
    <text evidence="16">The sequence shown here is derived from an EMBL/GenBank/DDBJ whole genome shotgun (WGS) entry which is preliminary data.</text>
</comment>
<evidence type="ECO:0000256" key="7">
    <source>
        <dbReference type="ARBA" id="ARBA00022837"/>
    </source>
</evidence>
<keyword evidence="10" id="KW-0585">Phenylalanine catabolism</keyword>
<feature type="binding site" evidence="13">
    <location>
        <position position="244"/>
    </location>
    <ligand>
        <name>Ca(2+)</name>
        <dbReference type="ChEBI" id="CHEBI:29108"/>
    </ligand>
</feature>
<evidence type="ECO:0000313" key="16">
    <source>
        <dbReference type="EMBL" id="MBB5203642.1"/>
    </source>
</evidence>
<dbReference type="Proteomes" id="UP000554837">
    <property type="component" value="Unassembled WGS sequence"/>
</dbReference>
<dbReference type="AlphaFoldDB" id="A0A840S292"/>
<feature type="domain" description="Fumarylacetoacetase N-terminal" evidence="15">
    <location>
        <begin position="29"/>
        <end position="130"/>
    </location>
</feature>
<evidence type="ECO:0000256" key="12">
    <source>
        <dbReference type="PIRSR" id="PIRSR605959-2"/>
    </source>
</evidence>
<dbReference type="UniPathway" id="UPA00139">
    <property type="reaction ID" value="UER00341"/>
</dbReference>
<dbReference type="EMBL" id="JACHHO010000001">
    <property type="protein sequence ID" value="MBB5203642.1"/>
    <property type="molecule type" value="Genomic_DNA"/>
</dbReference>
<evidence type="ECO:0000256" key="13">
    <source>
        <dbReference type="PIRSR" id="PIRSR605959-3"/>
    </source>
</evidence>
<keyword evidence="6 16" id="KW-0378">Hydrolase</keyword>
<comment type="cofactor">
    <cofactor evidence="2 13">
        <name>Mg(2+)</name>
        <dbReference type="ChEBI" id="CHEBI:18420"/>
    </cofactor>
</comment>
<feature type="binding site" evidence="13">
    <location>
        <position position="210"/>
    </location>
    <ligand>
        <name>Ca(2+)</name>
        <dbReference type="ChEBI" id="CHEBI:29108"/>
    </ligand>
</feature>
<keyword evidence="17" id="KW-1185">Reference proteome</keyword>
<feature type="binding site" evidence="12">
    <location>
        <position position="255"/>
    </location>
    <ligand>
        <name>substrate</name>
    </ligand>
</feature>
<dbReference type="SUPFAM" id="SSF56529">
    <property type="entry name" value="FAH"/>
    <property type="match status" value="1"/>
</dbReference>
<dbReference type="RefSeq" id="WP_138857317.1">
    <property type="nucleotide sequence ID" value="NZ_CP040709.1"/>
</dbReference>
<evidence type="ECO:0000256" key="1">
    <source>
        <dbReference type="ARBA" id="ARBA00001913"/>
    </source>
</evidence>
<feature type="binding site" evidence="13">
    <location>
        <position position="268"/>
    </location>
    <ligand>
        <name>Mg(2+)</name>
        <dbReference type="ChEBI" id="CHEBI:18420"/>
    </ligand>
</feature>
<protein>
    <recommendedName>
        <fullName evidence="4">fumarylacetoacetase</fullName>
        <ecNumber evidence="4">3.7.1.2</ecNumber>
    </recommendedName>
</protein>